<dbReference type="EMBL" id="BARV01001862">
    <property type="protein sequence ID" value="GAI00894.1"/>
    <property type="molecule type" value="Genomic_DNA"/>
</dbReference>
<name>X1M3C7_9ZZZZ</name>
<dbReference type="AlphaFoldDB" id="X1M3C7"/>
<sequence>GIPVRQIDYYEPPFLTTEQIPSLWNLYEPLIEDLPDAAELMTLLTPEQLMDIVG</sequence>
<comment type="caution">
    <text evidence="1">The sequence shown here is derived from an EMBL/GenBank/DDBJ whole genome shotgun (WGS) entry which is preliminary data.</text>
</comment>
<reference evidence="1" key="1">
    <citation type="journal article" date="2014" name="Front. Microbiol.">
        <title>High frequency of phylogenetically diverse reductive dehalogenase-homologous genes in deep subseafloor sedimentary metagenomes.</title>
        <authorList>
            <person name="Kawai M."/>
            <person name="Futagami T."/>
            <person name="Toyoda A."/>
            <person name="Takaki Y."/>
            <person name="Nishi S."/>
            <person name="Hori S."/>
            <person name="Arai W."/>
            <person name="Tsubouchi T."/>
            <person name="Morono Y."/>
            <person name="Uchiyama I."/>
            <person name="Ito T."/>
            <person name="Fujiyama A."/>
            <person name="Inagaki F."/>
            <person name="Takami H."/>
        </authorList>
    </citation>
    <scope>NUCLEOTIDE SEQUENCE</scope>
    <source>
        <strain evidence="1">Expedition CK06-06</strain>
    </source>
</reference>
<gene>
    <name evidence="1" type="ORF">S06H3_05111</name>
</gene>
<feature type="non-terminal residue" evidence="1">
    <location>
        <position position="1"/>
    </location>
</feature>
<evidence type="ECO:0000313" key="1">
    <source>
        <dbReference type="EMBL" id="GAI00894.1"/>
    </source>
</evidence>
<proteinExistence type="predicted"/>
<accession>X1M3C7</accession>
<protein>
    <submittedName>
        <fullName evidence="1">Uncharacterized protein</fullName>
    </submittedName>
</protein>
<organism evidence="1">
    <name type="scientific">marine sediment metagenome</name>
    <dbReference type="NCBI Taxonomy" id="412755"/>
    <lineage>
        <taxon>unclassified sequences</taxon>
        <taxon>metagenomes</taxon>
        <taxon>ecological metagenomes</taxon>
    </lineage>
</organism>